<comment type="caution">
    <text evidence="2">The sequence shown here is derived from an EMBL/GenBank/DDBJ whole genome shotgun (WGS) entry which is preliminary data.</text>
</comment>
<dbReference type="EMBL" id="PGCI01000138">
    <property type="protein sequence ID" value="PLW37740.1"/>
    <property type="molecule type" value="Genomic_DNA"/>
</dbReference>
<feature type="region of interest" description="Disordered" evidence="1">
    <location>
        <begin position="1"/>
        <end position="166"/>
    </location>
</feature>
<reference evidence="2 3" key="1">
    <citation type="submission" date="2017-11" db="EMBL/GenBank/DDBJ databases">
        <title>De novo assembly and phasing of dikaryotic genomes from two isolates of Puccinia coronata f. sp. avenae, the causal agent of oat crown rust.</title>
        <authorList>
            <person name="Miller M.E."/>
            <person name="Zhang Y."/>
            <person name="Omidvar V."/>
            <person name="Sperschneider J."/>
            <person name="Schwessinger B."/>
            <person name="Raley C."/>
            <person name="Palmer J.M."/>
            <person name="Garnica D."/>
            <person name="Upadhyaya N."/>
            <person name="Rathjen J."/>
            <person name="Taylor J.M."/>
            <person name="Park R.F."/>
            <person name="Dodds P.N."/>
            <person name="Hirsch C.D."/>
            <person name="Kianian S.F."/>
            <person name="Figueroa M."/>
        </authorList>
    </citation>
    <scope>NUCLEOTIDE SEQUENCE [LARGE SCALE GENOMIC DNA]</scope>
    <source>
        <strain evidence="2">12SD80</strain>
    </source>
</reference>
<protein>
    <submittedName>
        <fullName evidence="2">Uncharacterized protein</fullName>
    </submittedName>
</protein>
<gene>
    <name evidence="2" type="ORF">PCASD_11284</name>
</gene>
<feature type="region of interest" description="Disordered" evidence="1">
    <location>
        <begin position="446"/>
        <end position="520"/>
    </location>
</feature>
<feature type="compositionally biased region" description="Polar residues" evidence="1">
    <location>
        <begin position="131"/>
        <end position="146"/>
    </location>
</feature>
<feature type="compositionally biased region" description="Polar residues" evidence="1">
    <location>
        <begin position="1"/>
        <end position="35"/>
    </location>
</feature>
<feature type="compositionally biased region" description="Basic and acidic residues" evidence="1">
    <location>
        <begin position="475"/>
        <end position="507"/>
    </location>
</feature>
<feature type="compositionally biased region" description="Basic and acidic residues" evidence="1">
    <location>
        <begin position="79"/>
        <end position="89"/>
    </location>
</feature>
<sequence length="629" mass="71275">MSTRSFQASSQRNGYTSDVSNSQTRFSSRVTTLVRNSGMIRPSQDSRRSLCQNNAQSRPTSPPPKQTKKRKPGPPESESESKEESKDELADTDDSEPVVVSKANKKTRGSQSKSTTSKRTRGSKSQSQSTVANSQNASGTVNLTQDSDAENSKVRKKRQQKNPEFDAIKAYFSEAFHRDGDPKDKNPITYNSLWCEKEVRVSQSSLSNLRTHRDGSRQQGKLSHGCPKRQEAILAGAKLPQTSLQENQLQKNTKNPTLTRFFARTEKFDNVTFNQMITLWLLRQALPWNQVEDPYLQATFAYCKAGSHLFKRQWAADSARIVYLDLQEAMINLVKATDSKYMLCQTTDLVSNNNTMAETMHNKLKELEGTADFEWDYKTMHIKCFCHKMALVVNSGLKVLGLEAPLPPKIKQFFLGSFPYPNQLETIVEEEDNKGVEPKGEVIVIDGTADKGVNDKDNDNDNCNEYDNDNVGVNGEKENVGVNGEKETEVKENNSDSSNDKEVDKQSKSKKKDATNQNSSNELDELTKALDFVVKKITGSCVYRQEFERCAAGKNLKSLIAGYGICWNIKYKSQRRAYKAREVIDKMLRDEYKKFQDQIARSSRKGNRKKFGHFKEIQFSSKDWMMINN</sequence>
<dbReference type="Proteomes" id="UP000235392">
    <property type="component" value="Unassembled WGS sequence"/>
</dbReference>
<dbReference type="PANTHER" id="PTHR47501:SF5">
    <property type="entry name" value="HAT C-TERMINAL DIMERISATION DOMAIN-CONTAINING PROTEIN"/>
    <property type="match status" value="1"/>
</dbReference>
<feature type="compositionally biased region" description="Polar residues" evidence="1">
    <location>
        <begin position="49"/>
        <end position="59"/>
    </location>
</feature>
<dbReference type="PANTHER" id="PTHR47501">
    <property type="entry name" value="TRANSPOSASE-RELATED"/>
    <property type="match status" value="1"/>
</dbReference>
<organism evidence="2 3">
    <name type="scientific">Puccinia coronata f. sp. avenae</name>
    <dbReference type="NCBI Taxonomy" id="200324"/>
    <lineage>
        <taxon>Eukaryota</taxon>
        <taxon>Fungi</taxon>
        <taxon>Dikarya</taxon>
        <taxon>Basidiomycota</taxon>
        <taxon>Pucciniomycotina</taxon>
        <taxon>Pucciniomycetes</taxon>
        <taxon>Pucciniales</taxon>
        <taxon>Pucciniaceae</taxon>
        <taxon>Puccinia</taxon>
    </lineage>
</organism>
<evidence type="ECO:0000313" key="3">
    <source>
        <dbReference type="Proteomes" id="UP000235392"/>
    </source>
</evidence>
<evidence type="ECO:0000313" key="2">
    <source>
        <dbReference type="EMBL" id="PLW37740.1"/>
    </source>
</evidence>
<feature type="compositionally biased region" description="Basic and acidic residues" evidence="1">
    <location>
        <begin position="448"/>
        <end position="459"/>
    </location>
</feature>
<name>A0A2N5UJ10_9BASI</name>
<feature type="region of interest" description="Disordered" evidence="1">
    <location>
        <begin position="205"/>
        <end position="226"/>
    </location>
</feature>
<dbReference type="AlphaFoldDB" id="A0A2N5UJ10"/>
<proteinExistence type="predicted"/>
<evidence type="ECO:0000256" key="1">
    <source>
        <dbReference type="SAM" id="MobiDB-lite"/>
    </source>
</evidence>
<accession>A0A2N5UJ10</accession>